<evidence type="ECO:0000256" key="1">
    <source>
        <dbReference type="SAM" id="MobiDB-lite"/>
    </source>
</evidence>
<evidence type="ECO:0000259" key="2">
    <source>
        <dbReference type="PROSITE" id="PS00028"/>
    </source>
</evidence>
<name>A0A2G5T3P3_9PELO</name>
<protein>
    <recommendedName>
        <fullName evidence="2">C2H2-type domain-containing protein</fullName>
    </recommendedName>
</protein>
<keyword evidence="4" id="KW-1185">Reference proteome</keyword>
<accession>A0A2G5T3P3</accession>
<proteinExistence type="predicted"/>
<feature type="region of interest" description="Disordered" evidence="1">
    <location>
        <begin position="169"/>
        <end position="188"/>
    </location>
</feature>
<comment type="caution">
    <text evidence="3">The sequence shown here is derived from an EMBL/GenBank/DDBJ whole genome shotgun (WGS) entry which is preliminary data.</text>
</comment>
<reference evidence="4" key="1">
    <citation type="submission" date="2017-10" db="EMBL/GenBank/DDBJ databases">
        <title>Rapid genome shrinkage in a self-fertile nematode reveals novel sperm competition proteins.</title>
        <authorList>
            <person name="Yin D."/>
            <person name="Schwarz E.M."/>
            <person name="Thomas C.G."/>
            <person name="Felde R.L."/>
            <person name="Korf I.F."/>
            <person name="Cutter A.D."/>
            <person name="Schartner C.M."/>
            <person name="Ralston E.J."/>
            <person name="Meyer B.J."/>
            <person name="Haag E.S."/>
        </authorList>
    </citation>
    <scope>NUCLEOTIDE SEQUENCE [LARGE SCALE GENOMIC DNA]</scope>
    <source>
        <strain evidence="4">JU1422</strain>
    </source>
</reference>
<dbReference type="Proteomes" id="UP000230233">
    <property type="component" value="Chromosome X"/>
</dbReference>
<gene>
    <name evidence="3" type="primary">Cnig_chr_X.g26552</name>
    <name evidence="3" type="ORF">B9Z55_026552</name>
</gene>
<sequence length="377" mass="42662">MDDLGQAKFIIKIYDNGNAEQSVEEIVRALEKSGNAVAEILEMKSNDKSKEESSSLEDAYRTREYIIHGEHMVESAQEEDTLSRTVGTLQDLEYPVDNDLNFLDADGGSDASVMGSSSQNLYFDDDGAIDQTPYQPDSTIGSEEFFPQPPEFDRHFEFEGIDMDEDFAPKESFDMGSFPQNPRKRGSTTRIREFNRVDLAAYDGFEGFDTSGPFSFTNNPNLSCGRAPHQQQSQFETSKKRRVLYCTPPTTNLCLKLSGKAKKGAGTSTFICRLCSNTFSGNMEKLKHHAHYHCINKCYCNYCETTCASPEIAIEHQLEAHGVSEMMKGVEPAETFLERSLVECFGEQLMKFPVFWNDRTAREQMKQDFLNGRRYTC</sequence>
<dbReference type="AlphaFoldDB" id="A0A2G5T3P3"/>
<organism evidence="3 4">
    <name type="scientific">Caenorhabditis nigoni</name>
    <dbReference type="NCBI Taxonomy" id="1611254"/>
    <lineage>
        <taxon>Eukaryota</taxon>
        <taxon>Metazoa</taxon>
        <taxon>Ecdysozoa</taxon>
        <taxon>Nematoda</taxon>
        <taxon>Chromadorea</taxon>
        <taxon>Rhabditida</taxon>
        <taxon>Rhabditina</taxon>
        <taxon>Rhabditomorpha</taxon>
        <taxon>Rhabditoidea</taxon>
        <taxon>Rhabditidae</taxon>
        <taxon>Peloderinae</taxon>
        <taxon>Caenorhabditis</taxon>
    </lineage>
</organism>
<feature type="region of interest" description="Disordered" evidence="1">
    <location>
        <begin position="114"/>
        <end position="151"/>
    </location>
</feature>
<evidence type="ECO:0000313" key="4">
    <source>
        <dbReference type="Proteomes" id="UP000230233"/>
    </source>
</evidence>
<feature type="domain" description="C2H2-type" evidence="2">
    <location>
        <begin position="272"/>
        <end position="293"/>
    </location>
</feature>
<evidence type="ECO:0000313" key="3">
    <source>
        <dbReference type="EMBL" id="PIC21870.1"/>
    </source>
</evidence>
<feature type="compositionally biased region" description="Polar residues" evidence="1">
    <location>
        <begin position="132"/>
        <end position="141"/>
    </location>
</feature>
<dbReference type="InterPro" id="IPR013087">
    <property type="entry name" value="Znf_C2H2_type"/>
</dbReference>
<dbReference type="PROSITE" id="PS00028">
    <property type="entry name" value="ZINC_FINGER_C2H2_1"/>
    <property type="match status" value="1"/>
</dbReference>
<dbReference type="EMBL" id="PDUG01000006">
    <property type="protein sequence ID" value="PIC21870.1"/>
    <property type="molecule type" value="Genomic_DNA"/>
</dbReference>
<dbReference type="OrthoDB" id="10356368at2759"/>